<feature type="coiled-coil region" evidence="1">
    <location>
        <begin position="826"/>
        <end position="989"/>
    </location>
</feature>
<protein>
    <submittedName>
        <fullName evidence="4">Nuclease SbcCD subunit C</fullName>
    </submittedName>
</protein>
<keyword evidence="5" id="KW-1185">Reference proteome</keyword>
<dbReference type="InterPro" id="IPR038729">
    <property type="entry name" value="Rad50/SbcC_AAA"/>
</dbReference>
<feature type="coiled-coil region" evidence="1">
    <location>
        <begin position="431"/>
        <end position="458"/>
    </location>
</feature>
<feature type="coiled-coil region" evidence="1">
    <location>
        <begin position="313"/>
        <end position="347"/>
    </location>
</feature>
<dbReference type="InterPro" id="IPR027417">
    <property type="entry name" value="P-loop_NTPase"/>
</dbReference>
<dbReference type="SUPFAM" id="SSF52540">
    <property type="entry name" value="P-loop containing nucleoside triphosphate hydrolases"/>
    <property type="match status" value="1"/>
</dbReference>
<feature type="region of interest" description="Disordered" evidence="2">
    <location>
        <begin position="257"/>
        <end position="279"/>
    </location>
</feature>
<dbReference type="PANTHER" id="PTHR32114">
    <property type="entry name" value="ABC TRANSPORTER ABCH.3"/>
    <property type="match status" value="1"/>
</dbReference>
<name>A0ABQ2R9P8_9GAMM</name>
<feature type="coiled-coil region" evidence="1">
    <location>
        <begin position="718"/>
        <end position="745"/>
    </location>
</feature>
<evidence type="ECO:0000256" key="1">
    <source>
        <dbReference type="SAM" id="Coils"/>
    </source>
</evidence>
<gene>
    <name evidence="4" type="primary">sbcC</name>
    <name evidence="4" type="ORF">GCM10009411_21370</name>
</gene>
<dbReference type="EMBL" id="BMQX01000014">
    <property type="protein sequence ID" value="GGQ20882.1"/>
    <property type="molecule type" value="Genomic_DNA"/>
</dbReference>
<feature type="coiled-coil region" evidence="1">
    <location>
        <begin position="620"/>
        <end position="675"/>
    </location>
</feature>
<dbReference type="Pfam" id="PF13476">
    <property type="entry name" value="AAA_23"/>
    <property type="match status" value="1"/>
</dbReference>
<evidence type="ECO:0000313" key="4">
    <source>
        <dbReference type="EMBL" id="GGQ20882.1"/>
    </source>
</evidence>
<proteinExistence type="predicted"/>
<dbReference type="PANTHER" id="PTHR32114:SF2">
    <property type="entry name" value="ABC TRANSPORTER ABCH.3"/>
    <property type="match status" value="1"/>
</dbReference>
<evidence type="ECO:0000256" key="2">
    <source>
        <dbReference type="SAM" id="MobiDB-lite"/>
    </source>
</evidence>
<reference evidence="5" key="1">
    <citation type="journal article" date="2019" name="Int. J. Syst. Evol. Microbiol.">
        <title>The Global Catalogue of Microorganisms (GCM) 10K type strain sequencing project: providing services to taxonomists for standard genome sequencing and annotation.</title>
        <authorList>
            <consortium name="The Broad Institute Genomics Platform"/>
            <consortium name="The Broad Institute Genome Sequencing Center for Infectious Disease"/>
            <person name="Wu L."/>
            <person name="Ma J."/>
        </authorList>
    </citation>
    <scope>NUCLEOTIDE SEQUENCE [LARGE SCALE GENOMIC DNA]</scope>
    <source>
        <strain evidence="5">JCM 32306</strain>
    </source>
</reference>
<dbReference type="Proteomes" id="UP000619118">
    <property type="component" value="Unassembled WGS sequence"/>
</dbReference>
<keyword evidence="1" id="KW-0175">Coiled coil</keyword>
<organism evidence="4 5">
    <name type="scientific">Shewanella litoralis</name>
    <dbReference type="NCBI Taxonomy" id="2282700"/>
    <lineage>
        <taxon>Bacteria</taxon>
        <taxon>Pseudomonadati</taxon>
        <taxon>Pseudomonadota</taxon>
        <taxon>Gammaproteobacteria</taxon>
        <taxon>Alteromonadales</taxon>
        <taxon>Shewanellaceae</taxon>
        <taxon>Shewanella</taxon>
    </lineage>
</organism>
<sequence length="1232" mass="138643">MKILSLRFKNINSLKNEWKIDFTQSPFAENGLFAITGPTGSGKTTILDAICLALYHRTPRLNNISKTTNELMTRGTAECLAEVEFEVKGVAYRAFWSQRRSRDKADGNLQDAQVELALLSDGKILASQIKRKTELVEEITGLDFARFTKSMMLSQGQFAAFLNADANDRAELLEELTGTEIYGLISARVHQHFSEAKTNLKVLEVKLGSVELLDDNQRAAQELQIQQLNQALDAQQQQLTQLAAYLTWADNAQQTQTALSSANEQQQQALERQQQHHSELTQLAHSEPAQLIAPLFDQQQKAHQKVTALAMQITQLDEQAQLTQSELQTHQQQHEQHQQQLEHISQAHKALLSLIDQQVLPLEQQIHQVNYQLSQVTSSFKQTQSQQQKVQQQQQQLLTQQQSFSADKQKIEQQLNALPQGQDVAKAFGAWQSQYAQVQQLTEQLTQLEQQGKQDKLNTEQTQASLNQLTPQITQAQLVLTQANVQQANSQQALDNVLAGEDEAQISAQYQQCVDQQSGRYQLTQLFTQFARSQQQCQQLSQQSAQFGSELNAIAQSLTAFRTQWSDKNQQVKDVQTLLLQEQQIANLTLERAKLKAGEPCALCGSTEHPLVERYEALNVSATELRVQQLQTELDTIKNQGEQLKNQQTALQVKLDNSTAQLTQAQTELHSIEQQWQQQTHALSVGLSLDTQQQAALDEYIAAAEAQQQQLATTLTQLSQCQKNLHQHQQQCIQAEQAVSQLINQQGLLTQQLESAKHSTVAQQQRIDTITQQQTDMVNLLSTQITASGLNVPTLQEAPQWLAALQQQLTDWTNAQQLAIDNQQQLTLTREKITSNQQQLTELNEQLTSQQQQVEQVQSQLESLQARRQSLFADKVVDDEKKLSLHALEQAQQQLALALQQLQAADKKCAALQVQQQGVTNQKADAEQELQHLQTQWQDALQHSPFFDEAAFNAALLTPQEREKLQLLKQQLDNDIVKANTLVEQALSRQTELTQIGEQHDYDASQHEVIANKHQTLDVEMQQHKQTLWRLTHELEQDKSKRAGQQQLLIEQAKMQQDYDDLAYLHSLIGSQKGDKFRKFAQGLTLDHLVALANRQLDRLQGRYLLERKESDALELQVLDTWQGDAVRDTRTLSGGESFLVSLALALALSDLVSHKTSIDSLFLDEGFGTLDSQTLDTALDALDNLNASGKMIGVISHIEAMKERISVQIKVNKMNGLGISKLPNEFAVTGV</sequence>
<feature type="domain" description="Rad50/SbcC-type AAA" evidence="3">
    <location>
        <begin position="5"/>
        <end position="272"/>
    </location>
</feature>
<evidence type="ECO:0000313" key="5">
    <source>
        <dbReference type="Proteomes" id="UP000619118"/>
    </source>
</evidence>
<dbReference type="Gene3D" id="3.40.50.300">
    <property type="entry name" value="P-loop containing nucleotide triphosphate hydrolases"/>
    <property type="match status" value="2"/>
</dbReference>
<dbReference type="RefSeq" id="WP_160054328.1">
    <property type="nucleotide sequence ID" value="NZ_BMQX01000014.1"/>
</dbReference>
<comment type="caution">
    <text evidence="4">The sequence shown here is derived from an EMBL/GenBank/DDBJ whole genome shotgun (WGS) entry which is preliminary data.</text>
</comment>
<accession>A0ABQ2R9P8</accession>
<evidence type="ECO:0000259" key="3">
    <source>
        <dbReference type="Pfam" id="PF13476"/>
    </source>
</evidence>
<dbReference type="Pfam" id="PF13558">
    <property type="entry name" value="SbcC_Walker_B"/>
    <property type="match status" value="1"/>
</dbReference>